<evidence type="ECO:0000313" key="5">
    <source>
        <dbReference type="Proteomes" id="UP000815325"/>
    </source>
</evidence>
<reference evidence="4" key="1">
    <citation type="submission" date="2017-08" db="EMBL/GenBank/DDBJ databases">
        <authorList>
            <person name="Polle J.E."/>
            <person name="Barry K."/>
            <person name="Cushman J."/>
            <person name="Schmutz J."/>
            <person name="Tran D."/>
            <person name="Hathwaick L.T."/>
            <person name="Yim W.C."/>
            <person name="Jenkins J."/>
            <person name="Mckie-Krisberg Z.M."/>
            <person name="Prochnik S."/>
            <person name="Lindquist E."/>
            <person name="Dockter R.B."/>
            <person name="Adam C."/>
            <person name="Molina H."/>
            <person name="Bunkerborg J."/>
            <person name="Jin E."/>
            <person name="Buchheim M."/>
            <person name="Magnuson J."/>
        </authorList>
    </citation>
    <scope>NUCLEOTIDE SEQUENCE</scope>
    <source>
        <strain evidence="4">CCAP 19/18</strain>
    </source>
</reference>
<keyword evidence="2" id="KW-0934">Plastid</keyword>
<protein>
    <submittedName>
        <fullName evidence="4">Uncharacterized protein</fullName>
    </submittedName>
</protein>
<dbReference type="InterPro" id="IPR009631">
    <property type="entry name" value="CGLD27-like"/>
</dbReference>
<evidence type="ECO:0000256" key="2">
    <source>
        <dbReference type="ARBA" id="ARBA00022640"/>
    </source>
</evidence>
<accession>A0ABQ7H0F7</accession>
<comment type="subcellular location">
    <subcellularLocation>
        <location evidence="1">Plastid</location>
    </subcellularLocation>
</comment>
<evidence type="ECO:0000313" key="4">
    <source>
        <dbReference type="EMBL" id="KAF5840330.1"/>
    </source>
</evidence>
<gene>
    <name evidence="4" type="ORF">DUNSADRAFT_17174</name>
</gene>
<organism evidence="4 5">
    <name type="scientific">Dunaliella salina</name>
    <name type="common">Green alga</name>
    <name type="synonym">Protococcus salinus</name>
    <dbReference type="NCBI Taxonomy" id="3046"/>
    <lineage>
        <taxon>Eukaryota</taxon>
        <taxon>Viridiplantae</taxon>
        <taxon>Chlorophyta</taxon>
        <taxon>core chlorophytes</taxon>
        <taxon>Chlorophyceae</taxon>
        <taxon>CS clade</taxon>
        <taxon>Chlamydomonadales</taxon>
        <taxon>Dunaliellaceae</taxon>
        <taxon>Dunaliella</taxon>
    </lineage>
</organism>
<keyword evidence="5" id="KW-1185">Reference proteome</keyword>
<name>A0ABQ7H0F7_DUNSA</name>
<dbReference type="Pfam" id="PF06799">
    <property type="entry name" value="CGLD27-like"/>
    <property type="match status" value="1"/>
</dbReference>
<keyword evidence="3" id="KW-0812">Transmembrane</keyword>
<dbReference type="PANTHER" id="PTHR34214">
    <property type="match status" value="1"/>
</dbReference>
<comment type="caution">
    <text evidence="4">The sequence shown here is derived from an EMBL/GenBank/DDBJ whole genome shotgun (WGS) entry which is preliminary data.</text>
</comment>
<keyword evidence="3" id="KW-1133">Transmembrane helix</keyword>
<feature type="transmembrane region" description="Helical" evidence="3">
    <location>
        <begin position="142"/>
        <end position="165"/>
    </location>
</feature>
<proteinExistence type="predicted"/>
<keyword evidence="3" id="KW-0472">Membrane</keyword>
<evidence type="ECO:0000256" key="1">
    <source>
        <dbReference type="ARBA" id="ARBA00004474"/>
    </source>
</evidence>
<dbReference type="PANTHER" id="PTHR34214:SF3">
    <property type="entry name" value="PROTEIN CONSERVED IN THE GREEN LINEAGE AND DIATOMS 27, CHLOROPLASTIC"/>
    <property type="match status" value="1"/>
</dbReference>
<dbReference type="Proteomes" id="UP000815325">
    <property type="component" value="Unassembled WGS sequence"/>
</dbReference>
<dbReference type="EMBL" id="MU069517">
    <property type="protein sequence ID" value="KAF5840330.1"/>
    <property type="molecule type" value="Genomic_DNA"/>
</dbReference>
<sequence length="315" mass="34102">MARLPGACHFMSCHSQGAECECLITSQLECQVCVILSHAADRVSCTCLVLPQPECMCLTTSQPECQTMSEVRHLVSCHSQSAVHVSYYITAGVSDVFHLVSCHSQSARRVSSRDVPHPKCHSQCVVIRLYHSQARSQGCQPVAWALSASVGSLVVVAVVVVRIFLGWQYVGDRLMSAAVDYEETGWYDGEVFVKPPEVLTRDRLLGMYEVKPIMAKLRSTLIGSGSMLLVCAVILSGIISATSDDDGMYGRGASMGRQTSDGVIFSKNVKALAELKEDDDKAAEEARAAGGVPGYCRDRVLRAAAGGQFCEKFNL</sequence>
<feature type="transmembrane region" description="Helical" evidence="3">
    <location>
        <begin position="221"/>
        <end position="241"/>
    </location>
</feature>
<evidence type="ECO:0000256" key="3">
    <source>
        <dbReference type="SAM" id="Phobius"/>
    </source>
</evidence>